<dbReference type="SUPFAM" id="SSF46894">
    <property type="entry name" value="C-terminal effector domain of the bipartite response regulators"/>
    <property type="match status" value="1"/>
</dbReference>
<feature type="domain" description="HTH luxR-type" evidence="4">
    <location>
        <begin position="146"/>
        <end position="211"/>
    </location>
</feature>
<dbReference type="CDD" id="cd06170">
    <property type="entry name" value="LuxR_C_like"/>
    <property type="match status" value="1"/>
</dbReference>
<dbReference type="Pfam" id="PF00196">
    <property type="entry name" value="GerE"/>
    <property type="match status" value="1"/>
</dbReference>
<dbReference type="Gene3D" id="1.10.10.10">
    <property type="entry name" value="Winged helix-like DNA-binding domain superfamily/Winged helix DNA-binding domain"/>
    <property type="match status" value="1"/>
</dbReference>
<comment type="caution">
    <text evidence="5">The sequence shown here is derived from an EMBL/GenBank/DDBJ whole genome shotgun (WGS) entry which is preliminary data.</text>
</comment>
<protein>
    <recommendedName>
        <fullName evidence="4">HTH luxR-type domain-containing protein</fullName>
    </recommendedName>
</protein>
<evidence type="ECO:0000256" key="2">
    <source>
        <dbReference type="ARBA" id="ARBA00023125"/>
    </source>
</evidence>
<name>A0ABP7ZZE3_9MICO</name>
<evidence type="ECO:0000256" key="3">
    <source>
        <dbReference type="ARBA" id="ARBA00023163"/>
    </source>
</evidence>
<sequence>MTDGPLPVTPAHNDDAARSLAQAYTARLASVTKAGRTSAARRLARRLALLTLAVAVALLDGSAAPAIDVDDFADAFAAGGGTAEEVVQAASILFGLAVAHIGLTRANADKAIASAVNRAILTWLTPTMVAFGRRRPAITPSAASSDEAPPPRLTRREREVLTVLSKSPNSAAACAELTISAHTLRHHISHLCEKLKARNRFELLLIAQRHGLV</sequence>
<organism evidence="5 6">
    <name type="scientific">Gryllotalpicola koreensis</name>
    <dbReference type="NCBI Taxonomy" id="993086"/>
    <lineage>
        <taxon>Bacteria</taxon>
        <taxon>Bacillati</taxon>
        <taxon>Actinomycetota</taxon>
        <taxon>Actinomycetes</taxon>
        <taxon>Micrococcales</taxon>
        <taxon>Microbacteriaceae</taxon>
        <taxon>Gryllotalpicola</taxon>
    </lineage>
</organism>
<dbReference type="InterPro" id="IPR000792">
    <property type="entry name" value="Tscrpt_reg_LuxR_C"/>
</dbReference>
<gene>
    <name evidence="5" type="ORF">GCM10022287_17620</name>
</gene>
<reference evidence="6" key="1">
    <citation type="journal article" date="2019" name="Int. J. Syst. Evol. Microbiol.">
        <title>The Global Catalogue of Microorganisms (GCM) 10K type strain sequencing project: providing services to taxonomists for standard genome sequencing and annotation.</title>
        <authorList>
            <consortium name="The Broad Institute Genomics Platform"/>
            <consortium name="The Broad Institute Genome Sequencing Center for Infectious Disease"/>
            <person name="Wu L."/>
            <person name="Ma J."/>
        </authorList>
    </citation>
    <scope>NUCLEOTIDE SEQUENCE [LARGE SCALE GENOMIC DNA]</scope>
    <source>
        <strain evidence="6">JCM 17591</strain>
    </source>
</reference>
<dbReference type="PROSITE" id="PS50043">
    <property type="entry name" value="HTH_LUXR_2"/>
    <property type="match status" value="1"/>
</dbReference>
<evidence type="ECO:0000259" key="4">
    <source>
        <dbReference type="PROSITE" id="PS50043"/>
    </source>
</evidence>
<proteinExistence type="predicted"/>
<dbReference type="SMART" id="SM00421">
    <property type="entry name" value="HTH_LUXR"/>
    <property type="match status" value="1"/>
</dbReference>
<keyword evidence="3" id="KW-0804">Transcription</keyword>
<dbReference type="Proteomes" id="UP001501079">
    <property type="component" value="Unassembled WGS sequence"/>
</dbReference>
<dbReference type="EMBL" id="BAABBW010000003">
    <property type="protein sequence ID" value="GAA4174165.1"/>
    <property type="molecule type" value="Genomic_DNA"/>
</dbReference>
<keyword evidence="2" id="KW-0238">DNA-binding</keyword>
<keyword evidence="6" id="KW-1185">Reference proteome</keyword>
<dbReference type="PANTHER" id="PTHR44688">
    <property type="entry name" value="DNA-BINDING TRANSCRIPTIONAL ACTIVATOR DEVR_DOSR"/>
    <property type="match status" value="1"/>
</dbReference>
<evidence type="ECO:0000256" key="1">
    <source>
        <dbReference type="ARBA" id="ARBA00023015"/>
    </source>
</evidence>
<dbReference type="InterPro" id="IPR016032">
    <property type="entry name" value="Sig_transdc_resp-reg_C-effctor"/>
</dbReference>
<evidence type="ECO:0000313" key="6">
    <source>
        <dbReference type="Proteomes" id="UP001501079"/>
    </source>
</evidence>
<evidence type="ECO:0000313" key="5">
    <source>
        <dbReference type="EMBL" id="GAA4174165.1"/>
    </source>
</evidence>
<dbReference type="InterPro" id="IPR036388">
    <property type="entry name" value="WH-like_DNA-bd_sf"/>
</dbReference>
<keyword evidence="1" id="KW-0805">Transcription regulation</keyword>
<dbReference type="PANTHER" id="PTHR44688:SF25">
    <property type="entry name" value="HTH LUXR-TYPE DOMAIN-CONTAINING PROTEIN"/>
    <property type="match status" value="1"/>
</dbReference>
<accession>A0ABP7ZZE3</accession>